<evidence type="ECO:0000313" key="3">
    <source>
        <dbReference type="EMBL" id="MFC1401365.1"/>
    </source>
</evidence>
<evidence type="ECO:0000256" key="1">
    <source>
        <dbReference type="ARBA" id="ARBA00022679"/>
    </source>
</evidence>
<keyword evidence="3" id="KW-0489">Methyltransferase</keyword>
<proteinExistence type="predicted"/>
<dbReference type="EC" id="2.1.1.64" evidence="3"/>
<dbReference type="PANTHER" id="PTHR43861:SF3">
    <property type="entry name" value="PUTATIVE (AFU_ORTHOLOGUE AFUA_2G14390)-RELATED"/>
    <property type="match status" value="1"/>
</dbReference>
<dbReference type="GO" id="GO:0102208">
    <property type="term" value="F:2-polyprenyl-6-hydroxyphenol methylase activity"/>
    <property type="evidence" value="ECO:0007669"/>
    <property type="project" value="UniProtKB-EC"/>
</dbReference>
<name>A0ABV6UIT0_9ACTN</name>
<gene>
    <name evidence="3" type="ORF">ACEZDJ_08705</name>
</gene>
<comment type="caution">
    <text evidence="3">The sequence shown here is derived from an EMBL/GenBank/DDBJ whole genome shotgun (WGS) entry which is preliminary data.</text>
</comment>
<dbReference type="Proteomes" id="UP001592528">
    <property type="component" value="Unassembled WGS sequence"/>
</dbReference>
<dbReference type="RefSeq" id="WP_030260213.1">
    <property type="nucleotide sequence ID" value="NZ_JBHEZZ010000004.1"/>
</dbReference>
<evidence type="ECO:0000259" key="2">
    <source>
        <dbReference type="Pfam" id="PF08242"/>
    </source>
</evidence>
<sequence>MSRYVFDSSAVQAPDRFTALETCYDPVSRLRIAQTGLGAGWHCLEVGGGGGSLGTWLADVVGPLGQVLLTDLVPQPRGPQDERTNLTVVQHDIVSDDLPQNAFDLVHARLVLLHLPQRRQVLDRLVAALRPGGWLVLEEFDCGWLPVLTAPHPGAAELFEKVHTHLMRLLSEAGADPLWGRRVYGAMSQAGLTDLSSSTHAQAWAGGGAGIRLHRVNTEQVEDRLLAGGVAAAELRDFWSLLDEPGFAVNSYPLVTVRGRRPHQRDD</sequence>
<keyword evidence="4" id="KW-1185">Reference proteome</keyword>
<dbReference type="InterPro" id="IPR013217">
    <property type="entry name" value="Methyltransf_12"/>
</dbReference>
<reference evidence="3 4" key="1">
    <citation type="submission" date="2024-09" db="EMBL/GenBank/DDBJ databases">
        <authorList>
            <person name="Lee S.D."/>
        </authorList>
    </citation>
    <scope>NUCLEOTIDE SEQUENCE [LARGE SCALE GENOMIC DNA]</scope>
    <source>
        <strain evidence="3 4">N1-5</strain>
    </source>
</reference>
<dbReference type="GO" id="GO:0032259">
    <property type="term" value="P:methylation"/>
    <property type="evidence" value="ECO:0007669"/>
    <property type="project" value="UniProtKB-KW"/>
</dbReference>
<dbReference type="InterPro" id="IPR029063">
    <property type="entry name" value="SAM-dependent_MTases_sf"/>
</dbReference>
<dbReference type="Pfam" id="PF08242">
    <property type="entry name" value="Methyltransf_12"/>
    <property type="match status" value="1"/>
</dbReference>
<dbReference type="SUPFAM" id="SSF53335">
    <property type="entry name" value="S-adenosyl-L-methionine-dependent methyltransferases"/>
    <property type="match status" value="1"/>
</dbReference>
<feature type="domain" description="Methyltransferase type 12" evidence="2">
    <location>
        <begin position="44"/>
        <end position="135"/>
    </location>
</feature>
<dbReference type="EC" id="2.1.1.222" evidence="3"/>
<organism evidence="3 4">
    <name type="scientific">Streptacidiphilus cavernicola</name>
    <dbReference type="NCBI Taxonomy" id="3342716"/>
    <lineage>
        <taxon>Bacteria</taxon>
        <taxon>Bacillati</taxon>
        <taxon>Actinomycetota</taxon>
        <taxon>Actinomycetes</taxon>
        <taxon>Kitasatosporales</taxon>
        <taxon>Streptomycetaceae</taxon>
        <taxon>Streptacidiphilus</taxon>
    </lineage>
</organism>
<accession>A0ABV6UIT0</accession>
<keyword evidence="1 3" id="KW-0808">Transferase</keyword>
<dbReference type="CDD" id="cd02440">
    <property type="entry name" value="AdoMet_MTases"/>
    <property type="match status" value="1"/>
</dbReference>
<evidence type="ECO:0000313" key="4">
    <source>
        <dbReference type="Proteomes" id="UP001592528"/>
    </source>
</evidence>
<dbReference type="EMBL" id="JBHEZZ010000004">
    <property type="protein sequence ID" value="MFC1401365.1"/>
    <property type="molecule type" value="Genomic_DNA"/>
</dbReference>
<protein>
    <submittedName>
        <fullName evidence="3">Class I SAM-dependent methyltransferase</fullName>
        <ecNumber evidence="3">2.1.1.222</ecNumber>
        <ecNumber evidence="3">2.1.1.64</ecNumber>
    </submittedName>
</protein>
<dbReference type="GO" id="GO:0061542">
    <property type="term" value="F:3-demethylubiquinol 3-O-methyltransferase activity"/>
    <property type="evidence" value="ECO:0007669"/>
    <property type="project" value="UniProtKB-EC"/>
</dbReference>
<dbReference type="Gene3D" id="3.40.50.150">
    <property type="entry name" value="Vaccinia Virus protein VP39"/>
    <property type="match status" value="1"/>
</dbReference>
<dbReference type="PANTHER" id="PTHR43861">
    <property type="entry name" value="TRANS-ACONITATE 2-METHYLTRANSFERASE-RELATED"/>
    <property type="match status" value="1"/>
</dbReference>